<dbReference type="EMBL" id="CP098023">
    <property type="protein sequence ID" value="WKD51674.1"/>
    <property type="molecule type" value="Genomic_DNA"/>
</dbReference>
<proteinExistence type="predicted"/>
<feature type="compositionally biased region" description="Gly residues" evidence="1">
    <location>
        <begin position="736"/>
        <end position="745"/>
    </location>
</feature>
<evidence type="ECO:0000313" key="3">
    <source>
        <dbReference type="Proteomes" id="UP001321520"/>
    </source>
</evidence>
<dbReference type="RefSeq" id="WP_301414152.1">
    <property type="nucleotide sequence ID" value="NZ_CP098023.1"/>
</dbReference>
<keyword evidence="3" id="KW-1185">Reference proteome</keyword>
<organism evidence="2 3">
    <name type="scientific">Microbulbifer spongiae</name>
    <dbReference type="NCBI Taxonomy" id="2944933"/>
    <lineage>
        <taxon>Bacteria</taxon>
        <taxon>Pseudomonadati</taxon>
        <taxon>Pseudomonadota</taxon>
        <taxon>Gammaproteobacteria</taxon>
        <taxon>Cellvibrionales</taxon>
        <taxon>Microbulbiferaceae</taxon>
        <taxon>Microbulbifer</taxon>
    </lineage>
</organism>
<name>A0ABY9EIG1_9GAMM</name>
<accession>A0ABY9EIG1</accession>
<evidence type="ECO:0000256" key="1">
    <source>
        <dbReference type="SAM" id="MobiDB-lite"/>
    </source>
</evidence>
<dbReference type="Proteomes" id="UP001321520">
    <property type="component" value="Chromosome"/>
</dbReference>
<evidence type="ECO:0000313" key="2">
    <source>
        <dbReference type="EMBL" id="WKD51674.1"/>
    </source>
</evidence>
<feature type="region of interest" description="Disordered" evidence="1">
    <location>
        <begin position="733"/>
        <end position="756"/>
    </location>
</feature>
<sequence length="1634" mass="174547">MRNNSEIFDLHNQSPQRPLRLVVEIGYDLPLYITSHRDIPGLPANAILGALKKCSATSQRLLPEQGRAEIGSIQFEVVDIAGQLSYVLRDELEQGNGIKGRTVRLYQGFAGLNWEDYRLEQTQIAEESVAYSEGVYRVRCRDIQREMRRELFVPNSTRLAADFAKTASTLRVFDTSHFEPNPHTAAYGDAPNQSVYYLKIQYQDGFEIVRASGKTANRFTGCARGLFGTYARDHGVPTDNDDERGIAVEEFIYLEGPGPQLAYALLTGLVLGTNHTLPANWHLGIDPALVVRDEFEHIGADWYQPGDHSKGKILRFDGLEKTDGKQFIETEINLLLGAFMPVNAAGQLGLRRMAGVLANAATVATITADEVTRVGELKYHLAGVCNVFAIHWSWFEQPGFEGKFLRANNLIDADSIAVHGEAKPHTLKFRGLHNTRHTYTTIKNTFDALRDRFAGPPLSLRLQLLPSNNDLEVGDIVRVTLPQLRDHSQEVADGILDRAMEIQRLSVDQVSGAVSVDLFGSYQPAAMIGDQPDSTGAELPDSWYSAEGTAMTAAGVSIDSSGFLTADGSLAGNPNSRVIYYHLGDLTIPAGRTLSVSDNVELRVRGVLQIDGTLRGTPSNGGRGFLGSCRGGFGRVVGKHIAGYIFEKSRGRVVTGRNQVMPPLNITNEGGELQGIPHDLRGTGGARGGNSFRYLRNDPSYEPAGFGGPGGSGGAGLAVIARGIALGVSGKIDSSGGDGGPGRGVGLRPIPGGSGGGGAPGAVVLLVDGTGNPMPVLSNNKLIACYGHSPDTPGSAGLGDHCLGTSAARLLFVPKSRIPYDDYQDPALDPGVQQAMDAAAEAQADATAALADLDNIAADGLLHQSEKLQIIREYAQLLAQQAGLENQADGAGLTTEKADYSGNLAALTSYLGGLIPAWDNTSADTPISRTLWNANWQAAYHARNTLLDAIAQQAREAGMLGAALQFKWDRRPLGLSWPTSTNYAGGTKYTFNASAGRGYLHVLANDAEGGARVGLNGREVGVMRGDNGVTQWYSFPITLVAGVNELSVWDSLADGGSYGGLVVTLGGSGDPEALLDASVADARAAAAEAAASDAQADATEALADLNTIAADGKLHPGEKPRVIREYHQLLAEQAGIESQANRYGITSEKTAYSGAITALSDYLGGTGWDNTGTVTTINRSTWDNKWQGVYTQRQALLNKIDQLAGSQADWDKIYGTNKPEDGATVGATAAERAQFRTTRHTFLEAFETSDWMNAWTRYGGAGEMAVGGGLTILGGRSALLGNNTDNDTVGIHHKDLIPFDPNKLYRLEIRLYKYPDADPNRIMYLGVMGFDSNRNYCSITGANSASSQHYMIASGHNAAHAWIRYIGYIKGNAPGNASYSGALGANHIGSPARLHANVRYFSPLILVNYGATGRTLIDYVKIDVVEVQDQRNLPLIQSSIGSLPTSSAVLSAADVGSTARISIAAHTLQFGFGSRSYNAGSISGLSFRTKYYVYCDDPDLKGGTVTYKATTRFSTLTASTWRRPVGTITTPANGGGGTIPKDPWCVAAGTWLKEKLQADHCKAGDLIDCWDIGDSDTHLAPIHKVKPQDEVPCVLLTMASGAQLICSRETPVTDNTGQIYEAQHCQGGNTGCTA</sequence>
<reference evidence="2 3" key="1">
    <citation type="submission" date="2022-05" db="EMBL/GenBank/DDBJ databases">
        <title>Microbulbifer sp. nov., isolated from sponge.</title>
        <authorList>
            <person name="Gao L."/>
        </authorList>
    </citation>
    <scope>NUCLEOTIDE SEQUENCE [LARGE SCALE GENOMIC DNA]</scope>
    <source>
        <strain evidence="2 3">MI-G</strain>
    </source>
</reference>
<gene>
    <name evidence="2" type="ORF">M8T91_10700</name>
</gene>
<protein>
    <submittedName>
        <fullName evidence="2">Uncharacterized protein</fullName>
    </submittedName>
</protein>